<dbReference type="AlphaFoldDB" id="A0A8S1IXV7"/>
<evidence type="ECO:0000256" key="2">
    <source>
        <dbReference type="ARBA" id="ARBA00008572"/>
    </source>
</evidence>
<dbReference type="Pfam" id="PF00324">
    <property type="entry name" value="AA_permease"/>
    <property type="match status" value="1"/>
</dbReference>
<evidence type="ECO:0000256" key="4">
    <source>
        <dbReference type="ARBA" id="ARBA00022989"/>
    </source>
</evidence>
<dbReference type="GO" id="GO:0015171">
    <property type="term" value="F:amino acid transmembrane transporter activity"/>
    <property type="evidence" value="ECO:0007669"/>
    <property type="project" value="TreeGrafter"/>
</dbReference>
<dbReference type="InterPro" id="IPR004841">
    <property type="entry name" value="AA-permease/SLC12A_dom"/>
</dbReference>
<keyword evidence="5 6" id="KW-0472">Membrane</keyword>
<evidence type="ECO:0000256" key="3">
    <source>
        <dbReference type="ARBA" id="ARBA00022692"/>
    </source>
</evidence>
<keyword evidence="3 6" id="KW-0812">Transmembrane</keyword>
<name>A0A8S1IXV7_9CHLO</name>
<evidence type="ECO:0000259" key="7">
    <source>
        <dbReference type="Pfam" id="PF00324"/>
    </source>
</evidence>
<keyword evidence="4 6" id="KW-1133">Transmembrane helix</keyword>
<dbReference type="PANTHER" id="PTHR43243">
    <property type="entry name" value="INNER MEMBRANE TRANSPORTER YGJI-RELATED"/>
    <property type="match status" value="1"/>
</dbReference>
<protein>
    <recommendedName>
        <fullName evidence="7">Amino acid permease/ SLC12A domain-containing protein</fullName>
    </recommendedName>
</protein>
<dbReference type="PANTHER" id="PTHR43243:SF41">
    <property type="entry name" value="CATIONIC AMINO ACID TRANSPORTER 7, CHLOROPLASTIC"/>
    <property type="match status" value="1"/>
</dbReference>
<keyword evidence="9" id="KW-1185">Reference proteome</keyword>
<reference evidence="8" key="1">
    <citation type="submission" date="2020-12" db="EMBL/GenBank/DDBJ databases">
        <authorList>
            <person name="Iha C."/>
        </authorList>
    </citation>
    <scope>NUCLEOTIDE SEQUENCE</scope>
</reference>
<dbReference type="OrthoDB" id="3900342at2759"/>
<dbReference type="Gene3D" id="1.20.1740.10">
    <property type="entry name" value="Amino acid/polyamine transporter I"/>
    <property type="match status" value="1"/>
</dbReference>
<evidence type="ECO:0000256" key="5">
    <source>
        <dbReference type="ARBA" id="ARBA00023136"/>
    </source>
</evidence>
<comment type="similarity">
    <text evidence="2">Belongs to the amino acid-polyamine-organocation (APC) superfamily. Cationic amino acid transporter (CAT) (TC 2.A.3.3) family.</text>
</comment>
<proteinExistence type="inferred from homology"/>
<evidence type="ECO:0000313" key="9">
    <source>
        <dbReference type="Proteomes" id="UP000708148"/>
    </source>
</evidence>
<dbReference type="EMBL" id="CAJHUC010001115">
    <property type="protein sequence ID" value="CAD7699802.1"/>
    <property type="molecule type" value="Genomic_DNA"/>
</dbReference>
<feature type="transmembrane region" description="Helical" evidence="6">
    <location>
        <begin position="45"/>
        <end position="66"/>
    </location>
</feature>
<comment type="subcellular location">
    <subcellularLocation>
        <location evidence="1">Membrane</location>
        <topology evidence="1">Multi-pass membrane protein</topology>
    </subcellularLocation>
</comment>
<dbReference type="Proteomes" id="UP000708148">
    <property type="component" value="Unassembled WGS sequence"/>
</dbReference>
<evidence type="ECO:0000256" key="1">
    <source>
        <dbReference type="ARBA" id="ARBA00004141"/>
    </source>
</evidence>
<comment type="caution">
    <text evidence="8">The sequence shown here is derived from an EMBL/GenBank/DDBJ whole genome shotgun (WGS) entry which is preliminary data.</text>
</comment>
<sequence length="119" mass="12435">MGVLGVAWRTFRSKAFTTRTPGQTMEGARREDGGDMKKVLGAFDLMMLGVGAIIGAGVFVLTGVAARCKAGPSVVLSYLLSSIAAMLAALSYAEFAVEVPVAGGAYVYVSMVFGEFLAW</sequence>
<dbReference type="GO" id="GO:0005886">
    <property type="term" value="C:plasma membrane"/>
    <property type="evidence" value="ECO:0007669"/>
    <property type="project" value="TreeGrafter"/>
</dbReference>
<gene>
    <name evidence="8" type="ORF">OSTQU699_LOCUS5161</name>
</gene>
<accession>A0A8S1IXV7</accession>
<feature type="domain" description="Amino acid permease/ SLC12A" evidence="7">
    <location>
        <begin position="45"/>
        <end position="118"/>
    </location>
</feature>
<evidence type="ECO:0000313" key="8">
    <source>
        <dbReference type="EMBL" id="CAD7699802.1"/>
    </source>
</evidence>
<feature type="transmembrane region" description="Helical" evidence="6">
    <location>
        <begin position="73"/>
        <end position="93"/>
    </location>
</feature>
<evidence type="ECO:0000256" key="6">
    <source>
        <dbReference type="SAM" id="Phobius"/>
    </source>
</evidence>
<organism evidence="8 9">
    <name type="scientific">Ostreobium quekettii</name>
    <dbReference type="NCBI Taxonomy" id="121088"/>
    <lineage>
        <taxon>Eukaryota</taxon>
        <taxon>Viridiplantae</taxon>
        <taxon>Chlorophyta</taxon>
        <taxon>core chlorophytes</taxon>
        <taxon>Ulvophyceae</taxon>
        <taxon>TCBD clade</taxon>
        <taxon>Bryopsidales</taxon>
        <taxon>Ostreobineae</taxon>
        <taxon>Ostreobiaceae</taxon>
        <taxon>Ostreobium</taxon>
    </lineage>
</organism>